<keyword evidence="3" id="KW-1185">Reference proteome</keyword>
<dbReference type="Proteomes" id="UP001501343">
    <property type="component" value="Unassembled WGS sequence"/>
</dbReference>
<name>A0ABP5B7J6_9MICO</name>
<keyword evidence="1" id="KW-0472">Membrane</keyword>
<evidence type="ECO:0000313" key="2">
    <source>
        <dbReference type="EMBL" id="GAA1935070.1"/>
    </source>
</evidence>
<comment type="caution">
    <text evidence="2">The sequence shown here is derived from an EMBL/GenBank/DDBJ whole genome shotgun (WGS) entry which is preliminary data.</text>
</comment>
<keyword evidence="1" id="KW-0812">Transmembrane</keyword>
<dbReference type="Pfam" id="PF11209">
    <property type="entry name" value="LmeA"/>
    <property type="match status" value="1"/>
</dbReference>
<proteinExistence type="predicted"/>
<reference evidence="3" key="1">
    <citation type="journal article" date="2019" name="Int. J. Syst. Evol. Microbiol.">
        <title>The Global Catalogue of Microorganisms (GCM) 10K type strain sequencing project: providing services to taxonomists for standard genome sequencing and annotation.</title>
        <authorList>
            <consortium name="The Broad Institute Genomics Platform"/>
            <consortium name="The Broad Institute Genome Sequencing Center for Infectious Disease"/>
            <person name="Wu L."/>
            <person name="Ma J."/>
        </authorList>
    </citation>
    <scope>NUCLEOTIDE SEQUENCE [LARGE SCALE GENOMIC DNA]</scope>
    <source>
        <strain evidence="3">JCM 14900</strain>
    </source>
</reference>
<accession>A0ABP5B7J6</accession>
<evidence type="ECO:0000313" key="3">
    <source>
        <dbReference type="Proteomes" id="UP001501343"/>
    </source>
</evidence>
<protein>
    <recommendedName>
        <fullName evidence="4">DUF2993 domain-containing protein</fullName>
    </recommendedName>
</protein>
<sequence>MSGTVPIRVEGEPVRRRRWPWIVAVLVVIGLLVGAWFLAEAIARSLVTNAIRGIVASDLGLSADQQFDVEVGGTVIPQLIGGSLDDVTVAAEDVVLRGFAGDVTVQAQDIALNGSSVGSATATVALDADQLRALMANVDGFPEETLGIAEPDVTVSTELSLFGVAVPIGVSLTPSADEGDLVLTPASLQVAGADVTADELRRQFGVLSNAVLRDWPVCIASSLPAGLTLSTVDVRGDELVATLDIAPSMLTDPAMREPGTC</sequence>
<dbReference type="InterPro" id="IPR021373">
    <property type="entry name" value="DUF2993"/>
</dbReference>
<organism evidence="2 3">
    <name type="scientific">Microbacterium aoyamense</name>
    <dbReference type="NCBI Taxonomy" id="344166"/>
    <lineage>
        <taxon>Bacteria</taxon>
        <taxon>Bacillati</taxon>
        <taxon>Actinomycetota</taxon>
        <taxon>Actinomycetes</taxon>
        <taxon>Micrococcales</taxon>
        <taxon>Microbacteriaceae</taxon>
        <taxon>Microbacterium</taxon>
    </lineage>
</organism>
<dbReference type="EMBL" id="BAAAOF010000005">
    <property type="protein sequence ID" value="GAA1935070.1"/>
    <property type="molecule type" value="Genomic_DNA"/>
</dbReference>
<evidence type="ECO:0000256" key="1">
    <source>
        <dbReference type="SAM" id="Phobius"/>
    </source>
</evidence>
<dbReference type="RefSeq" id="WP_248147238.1">
    <property type="nucleotide sequence ID" value="NZ_BAAAOF010000005.1"/>
</dbReference>
<keyword evidence="1" id="KW-1133">Transmembrane helix</keyword>
<evidence type="ECO:0008006" key="4">
    <source>
        <dbReference type="Google" id="ProtNLM"/>
    </source>
</evidence>
<feature type="transmembrane region" description="Helical" evidence="1">
    <location>
        <begin position="21"/>
        <end position="39"/>
    </location>
</feature>
<gene>
    <name evidence="2" type="ORF">GCM10009775_28720</name>
</gene>